<reference evidence="3 4" key="1">
    <citation type="submission" date="2017-03" db="EMBL/GenBank/DDBJ databases">
        <title>Genomes of endolithic fungi from Antarctica.</title>
        <authorList>
            <person name="Coleine C."/>
            <person name="Masonjones S."/>
            <person name="Stajich J.E."/>
        </authorList>
    </citation>
    <scope>NUCLEOTIDE SEQUENCE [LARGE SCALE GENOMIC DNA]</scope>
    <source>
        <strain evidence="3 4">CCFEE 5184</strain>
    </source>
</reference>
<feature type="compositionally biased region" description="Basic and acidic residues" evidence="2">
    <location>
        <begin position="455"/>
        <end position="475"/>
    </location>
</feature>
<organism evidence="3 4">
    <name type="scientific">Friedmanniomyces simplex</name>
    <dbReference type="NCBI Taxonomy" id="329884"/>
    <lineage>
        <taxon>Eukaryota</taxon>
        <taxon>Fungi</taxon>
        <taxon>Dikarya</taxon>
        <taxon>Ascomycota</taxon>
        <taxon>Pezizomycotina</taxon>
        <taxon>Dothideomycetes</taxon>
        <taxon>Dothideomycetidae</taxon>
        <taxon>Mycosphaerellales</taxon>
        <taxon>Teratosphaeriaceae</taxon>
        <taxon>Friedmanniomyces</taxon>
    </lineage>
</organism>
<feature type="compositionally biased region" description="Polar residues" evidence="2">
    <location>
        <begin position="54"/>
        <end position="66"/>
    </location>
</feature>
<comment type="caution">
    <text evidence="3">The sequence shown here is derived from an EMBL/GenBank/DDBJ whole genome shotgun (WGS) entry which is preliminary data.</text>
</comment>
<evidence type="ECO:0000313" key="4">
    <source>
        <dbReference type="Proteomes" id="UP000309340"/>
    </source>
</evidence>
<keyword evidence="4" id="KW-1185">Reference proteome</keyword>
<protein>
    <recommendedName>
        <fullName evidence="5">M serotype protein</fullName>
    </recommendedName>
</protein>
<dbReference type="PANTHER" id="PTHR38120">
    <property type="entry name" value="EXPRESSED PROTEIN"/>
    <property type="match status" value="1"/>
</dbReference>
<sequence length="802" mass="84927">MSSATPKKPATPAASNGVPRRPSANPTPTAASNNGNNPNAPSRSPSRMAPQASLASSGTATGVNRTRSIRNGAPVSARAAARKPQGETDVAAEDAKAEMQAEMDELHERLQHAEQVVADSQKQASYLQMKLEEALKDQSTLEESVHEQTERIEELENERKENLRAKREFEQIYEAERVAAMKEREEAGRKEEEMQHTMQRMMKERGDMRIAGLEDGHGHGHRPSVSRNSSFRSSTTSPNPMESGGGQFAPPSSLQRSDSRSSSKLVMQKDKIIEGLRLELAEAQIKLVEVENMGGGRLQQLQKETMDIKMQNARLMEENESFQLLLSEKTLNGDFAVHSDLLHPRPPSNAGSRPPSRHPNAVGATLADELASDADSMVDGVGYGDEQTRKLQAEVNSTKDQNKALTLYINNIISRLLQHDQFEAILDKTPDMLAGPGAASVRYAAAASAVPASADTEKELPPPPPPREKEDKSAEVVEEQQAQPPVGFLQRAKSVMGGRRPRPTSYAVSSSDQEKLQQQLKSDEPRTAHEKLQHQLRADEPPRGAHENPDTAPRIPINRSNSSRGSSAHRRANSEWPATAASSVVGSMYRGSSPALQGPVSPGLSSPVGRNGGFFAQPLPLGSRVPSVGAAAVVPTIPEDGGAGAAAGVGGKENEAPGYHFLAQRDSKVPAMASHRSSVISNSGGGGMLDINSGGDADTSGPADHHASSSSGPSSPPRSTTSSGERDTRSGGAVMMGSKPRPLRLVQEAAAGQDDATRKAANRGSWFGWMNKGAAAGQLPGPGGRSVSGGGGGGTAEGGVGQ</sequence>
<name>A0A4U0X628_9PEZI</name>
<feature type="compositionally biased region" description="Low complexity" evidence="2">
    <location>
        <begin position="225"/>
        <end position="240"/>
    </location>
</feature>
<feature type="coiled-coil region" evidence="1">
    <location>
        <begin position="273"/>
        <end position="318"/>
    </location>
</feature>
<feature type="region of interest" description="Disordered" evidence="2">
    <location>
        <begin position="1"/>
        <end position="96"/>
    </location>
</feature>
<feature type="region of interest" description="Disordered" evidence="2">
    <location>
        <begin position="643"/>
        <end position="802"/>
    </location>
</feature>
<accession>A0A4U0X628</accession>
<feature type="region of interest" description="Disordered" evidence="2">
    <location>
        <begin position="341"/>
        <end position="361"/>
    </location>
</feature>
<feature type="compositionally biased region" description="Basic and acidic residues" evidence="2">
    <location>
        <begin position="143"/>
        <end position="157"/>
    </location>
</feature>
<keyword evidence="1" id="KW-0175">Coiled coil</keyword>
<dbReference type="PANTHER" id="PTHR38120:SF1">
    <property type="entry name" value="M PROTEIN, SEROTYPE 2.1"/>
    <property type="match status" value="1"/>
</dbReference>
<dbReference type="OrthoDB" id="2121319at2759"/>
<evidence type="ECO:0000256" key="1">
    <source>
        <dbReference type="SAM" id="Coils"/>
    </source>
</evidence>
<feature type="region of interest" description="Disordered" evidence="2">
    <location>
        <begin position="211"/>
        <end position="266"/>
    </location>
</feature>
<evidence type="ECO:0008006" key="5">
    <source>
        <dbReference type="Google" id="ProtNLM"/>
    </source>
</evidence>
<dbReference type="AlphaFoldDB" id="A0A4U0X628"/>
<proteinExistence type="predicted"/>
<dbReference type="Proteomes" id="UP000309340">
    <property type="component" value="Unassembled WGS sequence"/>
</dbReference>
<feature type="compositionally biased region" description="Basic and acidic residues" evidence="2">
    <location>
        <begin position="521"/>
        <end position="549"/>
    </location>
</feature>
<feature type="compositionally biased region" description="Low complexity" evidence="2">
    <location>
        <begin position="1"/>
        <end position="53"/>
    </location>
</feature>
<feature type="compositionally biased region" description="Gly residues" evidence="2">
    <location>
        <begin position="780"/>
        <end position="802"/>
    </location>
</feature>
<evidence type="ECO:0000313" key="3">
    <source>
        <dbReference type="EMBL" id="TKA71932.1"/>
    </source>
</evidence>
<feature type="compositionally biased region" description="Basic and acidic residues" evidence="2">
    <location>
        <begin position="257"/>
        <end position="266"/>
    </location>
</feature>
<feature type="compositionally biased region" description="Low complexity" evidence="2">
    <location>
        <begin position="708"/>
        <end position="723"/>
    </location>
</feature>
<feature type="compositionally biased region" description="Polar residues" evidence="2">
    <location>
        <begin position="506"/>
        <end position="520"/>
    </location>
</feature>
<dbReference type="EMBL" id="NAJQ01000330">
    <property type="protein sequence ID" value="TKA71932.1"/>
    <property type="molecule type" value="Genomic_DNA"/>
</dbReference>
<gene>
    <name evidence="3" type="ORF">B0A55_07930</name>
</gene>
<feature type="region of interest" description="Disordered" evidence="2">
    <location>
        <begin position="449"/>
        <end position="578"/>
    </location>
</feature>
<feature type="region of interest" description="Disordered" evidence="2">
    <location>
        <begin position="138"/>
        <end position="157"/>
    </location>
</feature>
<dbReference type="STRING" id="329884.A0A4U0X628"/>
<evidence type="ECO:0000256" key="2">
    <source>
        <dbReference type="SAM" id="MobiDB-lite"/>
    </source>
</evidence>